<feature type="domain" description="HECT" evidence="4">
    <location>
        <begin position="4728"/>
        <end position="5060"/>
    </location>
</feature>
<dbReference type="OrthoDB" id="271273at2759"/>
<keyword evidence="6" id="KW-1185">Reference proteome</keyword>
<feature type="region of interest" description="Disordered" evidence="3">
    <location>
        <begin position="3353"/>
        <end position="3416"/>
    </location>
</feature>
<comment type="caution">
    <text evidence="5">The sequence shown here is derived from an EMBL/GenBank/DDBJ whole genome shotgun (WGS) entry which is preliminary data.</text>
</comment>
<feature type="region of interest" description="Disordered" evidence="3">
    <location>
        <begin position="857"/>
        <end position="881"/>
    </location>
</feature>
<reference evidence="5" key="1">
    <citation type="submission" date="2021-02" db="EMBL/GenBank/DDBJ databases">
        <authorList>
            <person name="Dougan E. K."/>
            <person name="Rhodes N."/>
            <person name="Thang M."/>
            <person name="Chan C."/>
        </authorList>
    </citation>
    <scope>NUCLEOTIDE SEQUENCE</scope>
</reference>
<feature type="region of interest" description="Disordered" evidence="3">
    <location>
        <begin position="4420"/>
        <end position="4514"/>
    </location>
</feature>
<dbReference type="InterPro" id="IPR042469">
    <property type="entry name" value="HECTD3"/>
</dbReference>
<evidence type="ECO:0000256" key="3">
    <source>
        <dbReference type="SAM" id="MobiDB-lite"/>
    </source>
</evidence>
<feature type="compositionally biased region" description="Basic and acidic residues" evidence="3">
    <location>
        <begin position="1369"/>
        <end position="1383"/>
    </location>
</feature>
<dbReference type="PANTHER" id="PTHR46654:SF1">
    <property type="entry name" value="E3 UBIQUITIN-PROTEIN LIGASE HECTD3"/>
    <property type="match status" value="1"/>
</dbReference>
<feature type="compositionally biased region" description="Polar residues" evidence="3">
    <location>
        <begin position="4108"/>
        <end position="4119"/>
    </location>
</feature>
<name>A0A813HHM3_POLGL</name>
<feature type="compositionally biased region" description="Basic and acidic residues" evidence="3">
    <location>
        <begin position="857"/>
        <end position="868"/>
    </location>
</feature>
<evidence type="ECO:0000256" key="2">
    <source>
        <dbReference type="PROSITE-ProRule" id="PRU00104"/>
    </source>
</evidence>
<organism evidence="5 6">
    <name type="scientific">Polarella glacialis</name>
    <name type="common">Dinoflagellate</name>
    <dbReference type="NCBI Taxonomy" id="89957"/>
    <lineage>
        <taxon>Eukaryota</taxon>
        <taxon>Sar</taxon>
        <taxon>Alveolata</taxon>
        <taxon>Dinophyceae</taxon>
        <taxon>Suessiales</taxon>
        <taxon>Suessiaceae</taxon>
        <taxon>Polarella</taxon>
    </lineage>
</organism>
<protein>
    <recommendedName>
        <fullName evidence="4">HECT domain-containing protein</fullName>
    </recommendedName>
</protein>
<feature type="compositionally biased region" description="Basic and acidic residues" evidence="3">
    <location>
        <begin position="2010"/>
        <end position="2025"/>
    </location>
</feature>
<feature type="compositionally biased region" description="Low complexity" evidence="3">
    <location>
        <begin position="4486"/>
        <end position="4495"/>
    </location>
</feature>
<feature type="region of interest" description="Disordered" evidence="3">
    <location>
        <begin position="3090"/>
        <end position="3131"/>
    </location>
</feature>
<feature type="region of interest" description="Disordered" evidence="3">
    <location>
        <begin position="90"/>
        <end position="143"/>
    </location>
</feature>
<dbReference type="InterPro" id="IPR035983">
    <property type="entry name" value="Hect_E3_ubiquitin_ligase"/>
</dbReference>
<dbReference type="Gene3D" id="3.30.2410.10">
    <property type="entry name" value="Hect, E3 ligase catalytic domain"/>
    <property type="match status" value="1"/>
</dbReference>
<dbReference type="SUPFAM" id="SSF56204">
    <property type="entry name" value="Hect, E3 ligase catalytic domain"/>
    <property type="match status" value="1"/>
</dbReference>
<feature type="compositionally biased region" description="Basic and acidic residues" evidence="3">
    <location>
        <begin position="2032"/>
        <end position="2043"/>
    </location>
</feature>
<dbReference type="EMBL" id="CAJNNV010031743">
    <property type="protein sequence ID" value="CAE8637676.1"/>
    <property type="molecule type" value="Genomic_DNA"/>
</dbReference>
<dbReference type="Gene3D" id="3.90.1750.10">
    <property type="entry name" value="Hect, E3 ligase catalytic domains"/>
    <property type="match status" value="1"/>
</dbReference>
<evidence type="ECO:0000259" key="4">
    <source>
        <dbReference type="PROSITE" id="PS50237"/>
    </source>
</evidence>
<feature type="region of interest" description="Disordered" evidence="3">
    <location>
        <begin position="1369"/>
        <end position="1388"/>
    </location>
</feature>
<dbReference type="PANTHER" id="PTHR46654">
    <property type="entry name" value="E3 UBIQUITIN-PROTEIN LIGASE HECTD3"/>
    <property type="match status" value="1"/>
</dbReference>
<feature type="region of interest" description="Disordered" evidence="3">
    <location>
        <begin position="4065"/>
        <end position="4125"/>
    </location>
</feature>
<feature type="compositionally biased region" description="Basic and acidic residues" evidence="3">
    <location>
        <begin position="3357"/>
        <end position="3371"/>
    </location>
</feature>
<evidence type="ECO:0000313" key="5">
    <source>
        <dbReference type="EMBL" id="CAE8637676.1"/>
    </source>
</evidence>
<feature type="region of interest" description="Disordered" evidence="3">
    <location>
        <begin position="1681"/>
        <end position="1725"/>
    </location>
</feature>
<accession>A0A813HHM3</accession>
<feature type="compositionally biased region" description="Polar residues" evidence="3">
    <location>
        <begin position="4065"/>
        <end position="4085"/>
    </location>
</feature>
<keyword evidence="1 2" id="KW-0833">Ubl conjugation pathway</keyword>
<feature type="compositionally biased region" description="Low complexity" evidence="3">
    <location>
        <begin position="1698"/>
        <end position="1710"/>
    </location>
</feature>
<feature type="compositionally biased region" description="Gly residues" evidence="3">
    <location>
        <begin position="22"/>
        <end position="34"/>
    </location>
</feature>
<feature type="compositionally biased region" description="Basic and acidic residues" evidence="3">
    <location>
        <begin position="106"/>
        <end position="127"/>
    </location>
</feature>
<feature type="region of interest" description="Disordered" evidence="3">
    <location>
        <begin position="1988"/>
        <end position="2043"/>
    </location>
</feature>
<feature type="compositionally biased region" description="Low complexity" evidence="3">
    <location>
        <begin position="3373"/>
        <end position="3386"/>
    </location>
</feature>
<feature type="compositionally biased region" description="Low complexity" evidence="3">
    <location>
        <begin position="3093"/>
        <end position="3104"/>
    </location>
</feature>
<proteinExistence type="predicted"/>
<feature type="compositionally biased region" description="Polar residues" evidence="3">
    <location>
        <begin position="300"/>
        <end position="322"/>
    </location>
</feature>
<feature type="compositionally biased region" description="Basic and acidic residues" evidence="3">
    <location>
        <begin position="1681"/>
        <end position="1690"/>
    </location>
</feature>
<evidence type="ECO:0000313" key="6">
    <source>
        <dbReference type="Proteomes" id="UP000654075"/>
    </source>
</evidence>
<dbReference type="Proteomes" id="UP000654075">
    <property type="component" value="Unassembled WGS sequence"/>
</dbReference>
<dbReference type="SMART" id="SM00119">
    <property type="entry name" value="HECTc"/>
    <property type="match status" value="1"/>
</dbReference>
<dbReference type="PROSITE" id="PS50237">
    <property type="entry name" value="HECT"/>
    <property type="match status" value="1"/>
</dbReference>
<sequence>MQQNEHQPRFNLTRAEESAVSNGGGSSGSSGTAGSGMKTQRSTVNLGLRSSVEAEAHALLEVQASRLGDPGLQHLLRFFRNLSHDCAAPGEAARDSNVLQSVRGTPRMEEVRAEGVESDEEQNRDADDAGNDGSEGSECFSGPDDFEANLTAPSAAGALARCGLSFAFGLFDVAHAVSPACAAALLEQPLAALSELPPFALGRNGAGGAFELVDAAVAQLSLLQKRLADCRSSACRALLLLARATGSSAAALEVANVLLSLQGVQRGSTLPGCLAEELTQSLGEFCALGGSWHFERRSAPDTSVNEGQRGTRMRLQSSESASGSLGWVREDEEWQDITARAACGEDDSAAGQGGWNSLTPSAAVFGRVLRRPRHQGRPIELRSFAALRAPAGGVLYEVELLEVPGHQTAAASRAVAAEFFLGLKGCGKDGGCWGFDGAGQASASDSYEGRQPEAKLCKGATLSFLITPTMVLAGLNGEILGHWRLSILQQGAARRIFLRLPAASAVRLRLERNRLRLRSQFLAAAAAVYGPQVCDSASWAELLPASIIQQQGTGKTCNQNGTSVCKNYSAAAVLLQHLVAHAEMAVVISNSSESGRPLAPQASVTDVCDHKLRLGRSDCGRETASSNASGCTVQRIWDLVARLSRGMLAKAAGGGKQLAGFLDGAGLPSGASGDREEQSEHLMLPLLRLLALHGGAKRRLPRQLREELRDGLVAAARLADESVSIAAVATLRSFGLLRLCGSAAALLRLRLSLSATEEPLQPIFGSAVATESPCTSRGAIMLLVEAATEELLSLPTWPLGQELLDEALRQAAADGRQDEGLCRLLLKAALDAFSRGHVWPSTAARLLQGLASERSRSRQRESEVDRRSASGKRCKRDSSDLVDGPLSSCLLRPLLCMLSCGSPAPSESEEVCALVPLLCELRRELHEASSAPRQISAVISNAWGCEDVFESFHGECVGTGLQLRLPLPSAFPAAQSETEFLFLLCFDPRCALTGGQELTLVTWPVCNREAPISREAPEVRVVFSEGGQFPERLALRGRSLELRLSGSTSTSEPGFGISVRIRSRPMSFCRVATGVEELPHQGNLENACRSSGSSCHSPGKHSTFNTDPLSLLCDVALAQVATELILVGSGKTASQTSDGLSSSLTPMVPQLCPQLSSQLPLLLIASQKPLSPAMALAADALKLKPTVLDLLNHKFEDLPQLAFELRGPSPLGKELFSRLHEVLPPGRRAAPLEVLLERQLAPAAFTCLVLCCGQQQATEQLLAECTEEPLNANSSLAEGFQARHVALSPPPALVAVWAAAQALHRLAHQKAQQSPTSSKTPLLDAAEKLRRVLPCFALGLLAKKEKSEEHSEKGEISSDLDAASRFLPRDVQDARSRPQEPTDGKVLSRQPISSRLLRRIALRQTQASGSSTGSSNIFTGSQFDASEFGVVGAPPGLKEAVKILSTLILDFGVSPCELEAFAAEERDHAIAELLGMEVLCLLLQPLEGNTSESESLMPSDTLRCSPVVLIHCRSALESLPSRLSIASLRLPDHWRAAFLGCTQRAWELGLRCDFGCAGPLLLPALTGAGGAGAAKAAEAAFKSTVTLENLWLQSQEDSLEGELALLILMAGLIDDDTAEMSPRTWEAELLPHLSKGLSQGLPSSGSRDARNSTAVSVPVNALSVDWSAHHSWAMLAFGDRADHSTSDKSGEGVPNLTAQAQGQGSAQGSSPWDESRTSPEPKSLCGLRPRMKSLAHCFAQALASVAGNSTAVQQLLLCAQALHHLPDIDKDQLSCEGIADSIAALEGLLPAQVLALADLKSGSAQPEQLAYALASSLSCREAAVEAEACLRRQLSGGTGIRPACLVAFELLGCASLRSPSRAVISALAELLLGMPRAPAVVERRLPDIVPGKRRQDPSPEGCGLPALLAAAALDRIQASESGAFFSAESADASFGSPALGLPGAGAGVGPPGAGAWAEELASRAPMLLKRLGALEASIFCAQRPQIRPKRSATCPKDENGVQESSEEASETTKKLLEPEEPQDKQEQEEEEEHGHTTKQHHLDSDLGVGSLALSSALVRLLRHPAAEPALLAALATAEEVEVEEGGLEANGLEDHGLENMCHRSRSTCALAALTVISSATDRVAALCQVVTADSQGHGVVLSVDASAGVLTVLSLAGSEDAVFKISIDRILPKPSLAVQWSPKLHAAVARLAAHECDQRAPSWKEGVYSERWLGAVTALAVAKPATDAVQAPACHTALNDEVLNAPVLKTLADILANGMLLLPEQAVIRTGSHDSIRSSVMGDTAALPAEVDTAKTQSNLELLAGWQRIFGGSRHDSTLGSASAWLASQSAGTVDVMCSAGHKLMADLQVHNTCDFCSKHRTNYRCARCDFDLCTRCWEERCRDETRPDLSLAILGRHRSSIRSDTALPEMVVSRRLPGGQSGSSSDARLVRQLRAGACLAHRHLHSRSDVKAVALDVRANHAALLTPAVSACAELPQGLLVMSADGSNGRHGLQDASSIDAEHKGKSTMAGISFSASNSASDFDRELLAGKCESALQAVLGVTQTAERNPVISAATLFEEVWVEPRQREAVLRKAVFWESEGRTWLKEALSTSPSAREAAWALCSEDLLSLLLDPPAVEGEDSIEVETQHNYKSHQNAVFKVTCRDARRLRLSFDRCCDTDSQDTLAVYGDAKLSRRLALCAGKGPDFGDVVNVEGDTAWFVWRSDRRHVHGRADRDGSGISGNWGWRMVVDVVKRKEPPTAASCAQHSLDGVLRLLPLLHPYASSVMLHSLASLLLSVACTDGCSSANTCLRAIRCLGHLQWSPAAWGLLRSLGEAASAARNSPVLAAVVALQLSSELKFRVPESRTPHVLPEIAKPILKLVPSIPNMMIANGSCGAILGGSNTLVSGVCGPGEALATTDPLELPLAVMVCLEACTPLRGCEAYLGLSEPGSEPFWWQQLNSSEPLLLPGGSLLLHVLTPADSKAAMQDRRHAVAWLSCLGKGSVSDSGLKSSLPYWPVEIPLPSEVASKGRLCIVVRVSGGAAVTLMPSALDVRSAPVAAACSLVEAGLLLLPETGPPRRKSPEALPVGTGVLAADAVVSDEIDSSTPTALLSGSAGSEGSRNPTRSQGLDSLHAGARKSPMPKTSAGLQLPPALVAKAWMRWLADQGQSMLAAEANEWLAHDIRWEWLGSLQNVYPLVRMPSIKHCVRLGTGCGLELRFGDDCQLPADLGVRLTADAAGLQSLPEVEALLAEHGLAAGAPIPSDVLCGQMLSLEGDTVWLHSPSIGLCSWSAPALACNLCCGTVSSSASIPAMSTTAATASTTLDSLRPGLWRCVPQSSPGVAPSWWITLRLSPSGAVSVVETSLGRLSAQECRPREPAEETAHLEGSRQGQQQQQRQQPHPEQQPQPQPQQQYGRRHRAERYRQEQELPLQRRHRLLQQRQLLALGGGFLRDPRDLESALPVPSEAGALPPELSRLPLAVSPEALQGWEPAVGEQVVLSSSYEREADGAGGPLSPGEAGQVVAYNAQDRLPVQVQSSGGNTWWYTLKAVVPMSSLQQVPGSSGFRWSSVSGRWSQDWLRLRLHGEDGNGEMSLVVDTSLQSMPPRELGSLLECQQGQSKEFATAFRGTMPGLLVECSIQSFRRCSGLGRYFAGMLIPCLAQDDQSNVAAGHTPPSLEPVTEIIARPDRRTQTLRLEFLATDGQHVSTATIPLSVGSALPATVLAGQCRQGAQQSNMAPFVLLLGINEWVSDITPTLDFVCKKGLNGIATASAAEEAEVCGALPQEGQAGNQEALASGTVAAQAEKQGEESARASQAFKLCRRPRGLVSSLPTPPPVAGLPPGVWQGTARGCLAPEHSARLYTWDVVWVQSGGFEADGTQSSASVSGYLARAGLQDSSAAAVHLQHRADSYLESHLLRRPPLQHTPAAADDSVIHGGCDMGRKPLLVVRAQDPSSGRVFAELLGGSVGWGGGAAKLQLSGTLLTLRDGRLRLALSSSSSSLSSSLGSSMPSSSAWLEIRLCSSAQVPPRRGHHTAADGPLLLHRPTSCMARGYFDLLAANFAWRPQPLTCDANTTAQRSEGASNCFEHQQQQHIDTTSNMAPDNGHLLATSTQSTRSIRPVLQPDSTPATLSPDATTGGLRDKLMGTSVVQGTGVMVESLHGLMFLGLKKKDSEGRRGASFVPAWFVAANSPTQLNESDPDEQVESLPCIWPPPMLQWPGTGLAIAWRSDGAIVCDDTPVAAPATSRAFRGGDCLSLLLSAGELLLLRNGILVGRYTPHGIAILPPLVVGLRGPCQLRLLEELPQLQPPVLELLKQCFTCDEVVGAGTFCDPATCVSVTVRPKCLTDDQFSKLDAPPLEGFRRLLEFPSRDCLQSHLESFASLASQAAVDLAAASSSPLPPLTDEALLRHFPEGLRSSSASAKLRALLLQGLGSSSSLAQAQQPPPPPLRKQHWCGKERRAQAHASGSGDHGKNDTGQETSNTDDCPASGSDRHTHFVSITGSSGSASSSGQPLWRKCQGVRGGGGAEGARGCPKGQLLSLLADFTLRIGIRPVGGATALEALVEAAADKAAAVDADADACQNPHLSRGPSSSDGWLPSLAAASAVAELLAPYANSPRLDEIFVAALRESLAAKSALLHEIGETVLPLLPALVAQSWPVAADEMSPPWGDSLACMKRLLLPGLTKKRFYEVLRETENRPSHQRLSLNSIGARRFQDRRDRRCDRDGRHTLFGQLWHKARSWSPEHFRLPRGDFAFSVDFEGEGGEDAGGLYRAALDIAIGEVQSGFLPLMSPTPNARDNSGDYRDSWIISPCASGSPKSLRMLRFLGALLGLALRTGSLLPLNWPPHLWRPLVGDRRTLEDIRAVDVHTYHVICSLHEDAKLASCLDWVYPDVLGRPQPLRHGRSGSVEPEDAAEFAEALAQSRLSYDAVALTALCAGLALVVPPELLRLWTWQELQRAICGEPHLDVDALRAHTVYTNCQDGDALVAMFWAALESFSEAERERFLRFVWGRTRLPTGHVWEQKFQLAAVAADDERLPTSHTCFFQLDLPCYSCQEVLAERLRFAVNSCITIDSDGQPRTMANWDESAFSDDEGQG</sequence>
<dbReference type="InterPro" id="IPR000569">
    <property type="entry name" value="HECT_dom"/>
</dbReference>
<dbReference type="GO" id="GO:0004842">
    <property type="term" value="F:ubiquitin-protein transferase activity"/>
    <property type="evidence" value="ECO:0007669"/>
    <property type="project" value="InterPro"/>
</dbReference>
<feature type="region of interest" description="Disordered" evidence="3">
    <location>
        <begin position="1"/>
        <end position="40"/>
    </location>
</feature>
<evidence type="ECO:0000256" key="1">
    <source>
        <dbReference type="ARBA" id="ARBA00022786"/>
    </source>
</evidence>
<gene>
    <name evidence="5" type="ORF">PGLA1383_LOCUS53005</name>
</gene>
<dbReference type="Pfam" id="PF00632">
    <property type="entry name" value="HECT"/>
    <property type="match status" value="1"/>
</dbReference>
<feature type="region of interest" description="Disordered" evidence="3">
    <location>
        <begin position="299"/>
        <end position="322"/>
    </location>
</feature>
<dbReference type="Gene3D" id="3.30.2160.10">
    <property type="entry name" value="Hect, E3 ligase catalytic domain"/>
    <property type="match status" value="1"/>
</dbReference>
<feature type="active site" description="Glycyl thioester intermediate" evidence="2">
    <location>
        <position position="5027"/>
    </location>
</feature>